<dbReference type="RefSeq" id="WP_071657072.1">
    <property type="nucleotide sequence ID" value="NZ_MLCF01000067.1"/>
</dbReference>
<evidence type="ECO:0000313" key="2">
    <source>
        <dbReference type="EMBL" id="OIV36996.1"/>
    </source>
</evidence>
<dbReference type="EMBL" id="MLCF01000067">
    <property type="protein sequence ID" value="OIV36996.1"/>
    <property type="molecule type" value="Genomic_DNA"/>
</dbReference>
<dbReference type="STRING" id="1428644.BIV57_13490"/>
<dbReference type="AlphaFoldDB" id="A0A1J7C636"/>
<feature type="compositionally biased region" description="Low complexity" evidence="1">
    <location>
        <begin position="16"/>
        <end position="30"/>
    </location>
</feature>
<comment type="caution">
    <text evidence="2">The sequence shown here is derived from an EMBL/GenBank/DDBJ whole genome shotgun (WGS) entry which is preliminary data.</text>
</comment>
<dbReference type="Proteomes" id="UP000243342">
    <property type="component" value="Unassembled WGS sequence"/>
</dbReference>
<dbReference type="OrthoDB" id="2110325at2"/>
<name>A0A1J7C636_9ACTN</name>
<feature type="region of interest" description="Disordered" evidence="1">
    <location>
        <begin position="497"/>
        <end position="523"/>
    </location>
</feature>
<feature type="region of interest" description="Disordered" evidence="1">
    <location>
        <begin position="1"/>
        <end position="49"/>
    </location>
</feature>
<sequence>MGTNGKTSHAAYSIEPSSSSDSVDASAGPGSPQPDEAGPVLEESVPADLAQALEDLETIASGGEGALGGYPEVPEDPLEQFEAFAAQIAAAREAIEKMAADGAPPEVVQAHLDQLRATSLAYLSTLTPDQLREIAAARGFEHPALVGLSGTGQHPLVHWLDPYYDAGITSKNKIQAAALTRYDQLVAGQTVAGMTLADLHTLEGTTPPVGTPEGTWTASVAQVDQALKAHEAAQQAVVAASEATTPEQLKALLDADATLASAHCPGLLELESLQAGKKMVTHHALAAGATPASVKPLADAALEAGEISEAELNTLTPYQLTALMSGTGKEAEAYAEIAAQRQQDLDKLAAATAAVQAGKEDGSAPLALPDLASGPEATATVAGWLEAASTVGPLQQHVLPWASKSLGSAGGLAPLEALGDPAALTVEFKAWGKAQKLSDLRALAAEMGMPDTQHASRAHVQNYLASHFNPHIDPAAAIAGAQASAAAKKNAAKMLGKTSAAAPSQPPAATGAAAPVSSPASVPAAKPALKAPVKPAPPGSFQARVQAMVASLGHAKAAAKEVPARIDTAAVEAMPLDAGTAAHLGGTYGKSLHTAPDGSKWLFKSDHHGGVTARAEAAASHLLSLGGTPVVPVYAKEVGGQSGTVQPLLIGATPFPSKPGSWSQAQVDAIVRDHVASHLVGDHDGHAANMLLTPGGAIVRVDRGQAFKHAGSDKLALGYAPSGGGSLDPLHHKLYYASLNGQLAPGVKVNPAVAHPVIKSFEEIPDAQVRAVLHTAAHEGAKPGSNAAWVPAMRARAAKQHKIAQSTVTSKQIAEAFLDCAVERKNSLRQEFAAFYVDELQMPHAASLKYGG</sequence>
<organism evidence="2 3">
    <name type="scientific">Mangrovactinospora gilvigrisea</name>
    <dbReference type="NCBI Taxonomy" id="1428644"/>
    <lineage>
        <taxon>Bacteria</taxon>
        <taxon>Bacillati</taxon>
        <taxon>Actinomycetota</taxon>
        <taxon>Actinomycetes</taxon>
        <taxon>Kitasatosporales</taxon>
        <taxon>Streptomycetaceae</taxon>
        <taxon>Mangrovactinospora</taxon>
    </lineage>
</organism>
<keyword evidence="3" id="KW-1185">Reference proteome</keyword>
<evidence type="ECO:0000256" key="1">
    <source>
        <dbReference type="SAM" id="MobiDB-lite"/>
    </source>
</evidence>
<gene>
    <name evidence="2" type="ORF">BIV57_13490</name>
</gene>
<evidence type="ECO:0000313" key="3">
    <source>
        <dbReference type="Proteomes" id="UP000243342"/>
    </source>
</evidence>
<accession>A0A1J7C636</accession>
<reference evidence="2 3" key="1">
    <citation type="submission" date="2016-10" db="EMBL/GenBank/DDBJ databases">
        <title>Genome sequence of Streptomyces gilvigriseus MUSC 26.</title>
        <authorList>
            <person name="Lee L.-H."/>
            <person name="Ser H.-L."/>
        </authorList>
    </citation>
    <scope>NUCLEOTIDE SEQUENCE [LARGE SCALE GENOMIC DNA]</scope>
    <source>
        <strain evidence="2 3">MUSC 26</strain>
    </source>
</reference>
<proteinExistence type="predicted"/>
<protein>
    <submittedName>
        <fullName evidence="2">Uncharacterized protein</fullName>
    </submittedName>
</protein>